<feature type="signal peptide" evidence="7">
    <location>
        <begin position="1"/>
        <end position="22"/>
    </location>
</feature>
<sequence>MHLLKGALLVLWLLFETSPIFPSPFLGKVRLAIGESSVDYDLWRLYLDVFNKSYEDKEEGFQRFVIFTKNIKHVMEHNIRFQAGETTYEMGVNQFSDKTPEELKVLLGLRPNQRKAPRGSFYMQPATPFELPTSIDWRDMGAVTPVKDQGHCGSCWAFSATGSLEGQIFRKKKQLIGLSEQQLVDCSSDFGNQGCGGGLMDNAFAYIMTNGGIEGENDYPYISGTTGQENPQCLFSKDKVVATTTGYVDISPGNDTSLLLALATTGPISIG</sequence>
<keyword evidence="7" id="KW-0732">Signal</keyword>
<evidence type="ECO:0000256" key="2">
    <source>
        <dbReference type="ARBA" id="ARBA00022670"/>
    </source>
</evidence>
<dbReference type="Gene3D" id="3.90.70.10">
    <property type="entry name" value="Cysteine proteinases"/>
    <property type="match status" value="1"/>
</dbReference>
<accession>A0A448WSM3</accession>
<keyword evidence="6" id="KW-1015">Disulfide bond</keyword>
<keyword evidence="5" id="KW-0865">Zymogen</keyword>
<dbReference type="Pfam" id="PF08246">
    <property type="entry name" value="Inhibitor_I29"/>
    <property type="match status" value="1"/>
</dbReference>
<dbReference type="Pfam" id="PF00112">
    <property type="entry name" value="Peptidase_C1"/>
    <property type="match status" value="1"/>
</dbReference>
<name>A0A448WSM3_9PLAT</name>
<feature type="non-terminal residue" evidence="10">
    <location>
        <position position="1"/>
    </location>
</feature>
<dbReference type="AlphaFoldDB" id="A0A448WSM3"/>
<keyword evidence="11" id="KW-1185">Reference proteome</keyword>
<dbReference type="EMBL" id="CAAALY010040716">
    <property type="protein sequence ID" value="VEL19240.1"/>
    <property type="molecule type" value="Genomic_DNA"/>
</dbReference>
<comment type="similarity">
    <text evidence="1">Belongs to the peptidase C1 family.</text>
</comment>
<feature type="chain" id="PRO_5018993188" description="Cathepsin L" evidence="7">
    <location>
        <begin position="23"/>
        <end position="271"/>
    </location>
</feature>
<dbReference type="InterPro" id="IPR039417">
    <property type="entry name" value="Peptidase_C1A_papain-like"/>
</dbReference>
<keyword evidence="4" id="KW-0788">Thiol protease</keyword>
<dbReference type="InterPro" id="IPR000169">
    <property type="entry name" value="Pept_cys_AS"/>
</dbReference>
<dbReference type="Proteomes" id="UP000784294">
    <property type="component" value="Unassembled WGS sequence"/>
</dbReference>
<dbReference type="PANTHER" id="PTHR12411">
    <property type="entry name" value="CYSTEINE PROTEASE FAMILY C1-RELATED"/>
    <property type="match status" value="1"/>
</dbReference>
<evidence type="ECO:0000313" key="10">
    <source>
        <dbReference type="EMBL" id="VEL19240.1"/>
    </source>
</evidence>
<dbReference type="InterPro" id="IPR038765">
    <property type="entry name" value="Papain-like_cys_pep_sf"/>
</dbReference>
<feature type="domain" description="Cathepsin propeptide inhibitor" evidence="9">
    <location>
        <begin position="43"/>
        <end position="103"/>
    </location>
</feature>
<proteinExistence type="inferred from homology"/>
<evidence type="ECO:0000259" key="8">
    <source>
        <dbReference type="SMART" id="SM00645"/>
    </source>
</evidence>
<evidence type="ECO:0000259" key="9">
    <source>
        <dbReference type="SMART" id="SM00848"/>
    </source>
</evidence>
<evidence type="ECO:0000256" key="1">
    <source>
        <dbReference type="ARBA" id="ARBA00008455"/>
    </source>
</evidence>
<keyword evidence="3" id="KW-0378">Hydrolase</keyword>
<dbReference type="OrthoDB" id="10253408at2759"/>
<dbReference type="InterPro" id="IPR000668">
    <property type="entry name" value="Peptidase_C1A_C"/>
</dbReference>
<dbReference type="SMART" id="SM00848">
    <property type="entry name" value="Inhibitor_I29"/>
    <property type="match status" value="1"/>
</dbReference>
<dbReference type="InterPro" id="IPR013128">
    <property type="entry name" value="Peptidase_C1A"/>
</dbReference>
<evidence type="ECO:0000256" key="6">
    <source>
        <dbReference type="ARBA" id="ARBA00023157"/>
    </source>
</evidence>
<dbReference type="InterPro" id="IPR013201">
    <property type="entry name" value="Prot_inhib_I29"/>
</dbReference>
<evidence type="ECO:0000256" key="5">
    <source>
        <dbReference type="ARBA" id="ARBA00023145"/>
    </source>
</evidence>
<keyword evidence="2" id="KW-0645">Protease</keyword>
<dbReference type="SMART" id="SM00645">
    <property type="entry name" value="Pept_C1"/>
    <property type="match status" value="1"/>
</dbReference>
<dbReference type="GO" id="GO:0008234">
    <property type="term" value="F:cysteine-type peptidase activity"/>
    <property type="evidence" value="ECO:0007669"/>
    <property type="project" value="UniProtKB-KW"/>
</dbReference>
<reference evidence="10" key="1">
    <citation type="submission" date="2018-11" db="EMBL/GenBank/DDBJ databases">
        <authorList>
            <consortium name="Pathogen Informatics"/>
        </authorList>
    </citation>
    <scope>NUCLEOTIDE SEQUENCE</scope>
</reference>
<evidence type="ECO:0000256" key="3">
    <source>
        <dbReference type="ARBA" id="ARBA00022801"/>
    </source>
</evidence>
<dbReference type="PROSITE" id="PS00139">
    <property type="entry name" value="THIOL_PROTEASE_CYS"/>
    <property type="match status" value="1"/>
</dbReference>
<comment type="caution">
    <text evidence="10">The sequence shown here is derived from an EMBL/GenBank/DDBJ whole genome shotgun (WGS) entry which is preliminary data.</text>
</comment>
<dbReference type="CDD" id="cd02248">
    <property type="entry name" value="Peptidase_C1A"/>
    <property type="match status" value="1"/>
</dbReference>
<dbReference type="FunFam" id="3.90.70.10:FF:000332">
    <property type="entry name" value="Cathepsin L1"/>
    <property type="match status" value="1"/>
</dbReference>
<dbReference type="GO" id="GO:0006508">
    <property type="term" value="P:proteolysis"/>
    <property type="evidence" value="ECO:0007669"/>
    <property type="project" value="UniProtKB-KW"/>
</dbReference>
<feature type="domain" description="Peptidase C1A papain C-terminal" evidence="8">
    <location>
        <begin position="131"/>
        <end position="271"/>
    </location>
</feature>
<dbReference type="Gene3D" id="1.10.287.2250">
    <property type="match status" value="1"/>
</dbReference>
<dbReference type="SUPFAM" id="SSF54001">
    <property type="entry name" value="Cysteine proteinases"/>
    <property type="match status" value="1"/>
</dbReference>
<gene>
    <name evidence="10" type="ORF">PXEA_LOCUS12680</name>
</gene>
<evidence type="ECO:0000256" key="7">
    <source>
        <dbReference type="SAM" id="SignalP"/>
    </source>
</evidence>
<evidence type="ECO:0008006" key="12">
    <source>
        <dbReference type="Google" id="ProtNLM"/>
    </source>
</evidence>
<protein>
    <recommendedName>
        <fullName evidence="12">Cathepsin L</fullName>
    </recommendedName>
</protein>
<evidence type="ECO:0000313" key="11">
    <source>
        <dbReference type="Proteomes" id="UP000784294"/>
    </source>
</evidence>
<evidence type="ECO:0000256" key="4">
    <source>
        <dbReference type="ARBA" id="ARBA00022807"/>
    </source>
</evidence>
<organism evidence="10 11">
    <name type="scientific">Protopolystoma xenopodis</name>
    <dbReference type="NCBI Taxonomy" id="117903"/>
    <lineage>
        <taxon>Eukaryota</taxon>
        <taxon>Metazoa</taxon>
        <taxon>Spiralia</taxon>
        <taxon>Lophotrochozoa</taxon>
        <taxon>Platyhelminthes</taxon>
        <taxon>Monogenea</taxon>
        <taxon>Polyopisthocotylea</taxon>
        <taxon>Polystomatidea</taxon>
        <taxon>Polystomatidae</taxon>
        <taxon>Protopolystoma</taxon>
    </lineage>
</organism>